<dbReference type="InterPro" id="IPR033237">
    <property type="entry name" value="BRINP"/>
</dbReference>
<dbReference type="PANTHER" id="PTHR15564:SF10">
    <property type="entry name" value="BMP_RETINOIC ACID-INDUCIBLE NEURAL-SPECIFIC PROTEIN 3 ISOFORM X1"/>
    <property type="match status" value="1"/>
</dbReference>
<reference evidence="2 3" key="1">
    <citation type="submission" date="2024-05" db="EMBL/GenBank/DDBJ databases">
        <title>Genome sequencing and assembly of Indian major carp, Cirrhinus mrigala (Hamilton, 1822).</title>
        <authorList>
            <person name="Mohindra V."/>
            <person name="Chowdhury L.M."/>
            <person name="Lal K."/>
            <person name="Jena J.K."/>
        </authorList>
    </citation>
    <scope>NUCLEOTIDE SEQUENCE [LARGE SCALE GENOMIC DNA]</scope>
    <source>
        <strain evidence="2">CM1030</strain>
        <tissue evidence="2">Blood</tissue>
    </source>
</reference>
<dbReference type="InterPro" id="IPR057671">
    <property type="entry name" value="BRINP_C"/>
</dbReference>
<dbReference type="Pfam" id="PF19052">
    <property type="entry name" value="BRINP_C"/>
    <property type="match status" value="1"/>
</dbReference>
<proteinExistence type="predicted"/>
<protein>
    <recommendedName>
        <fullName evidence="1">BRINP C-terminal domain-containing protein</fullName>
    </recommendedName>
</protein>
<evidence type="ECO:0000259" key="1">
    <source>
        <dbReference type="Pfam" id="PF19052"/>
    </source>
</evidence>
<evidence type="ECO:0000313" key="3">
    <source>
        <dbReference type="Proteomes" id="UP001529510"/>
    </source>
</evidence>
<sequence length="68" mass="7914">MGKLPTQSALNSSRIQQLWKTDSALQQRYRQLESRVSLLLSKTRRTANKLFSLSKRCRTQPKIAPLRE</sequence>
<dbReference type="AlphaFoldDB" id="A0ABD0RP67"/>
<evidence type="ECO:0000313" key="2">
    <source>
        <dbReference type="EMBL" id="KAL0200246.1"/>
    </source>
</evidence>
<keyword evidence="3" id="KW-1185">Reference proteome</keyword>
<dbReference type="EMBL" id="JAMKFB020000002">
    <property type="protein sequence ID" value="KAL0200246.1"/>
    <property type="molecule type" value="Genomic_DNA"/>
</dbReference>
<dbReference type="Proteomes" id="UP001529510">
    <property type="component" value="Unassembled WGS sequence"/>
</dbReference>
<feature type="non-terminal residue" evidence="2">
    <location>
        <position position="68"/>
    </location>
</feature>
<comment type="caution">
    <text evidence="2">The sequence shown here is derived from an EMBL/GenBank/DDBJ whole genome shotgun (WGS) entry which is preliminary data.</text>
</comment>
<accession>A0ABD0RP67</accession>
<gene>
    <name evidence="2" type="ORF">M9458_003433</name>
</gene>
<organism evidence="2 3">
    <name type="scientific">Cirrhinus mrigala</name>
    <name type="common">Mrigala</name>
    <dbReference type="NCBI Taxonomy" id="683832"/>
    <lineage>
        <taxon>Eukaryota</taxon>
        <taxon>Metazoa</taxon>
        <taxon>Chordata</taxon>
        <taxon>Craniata</taxon>
        <taxon>Vertebrata</taxon>
        <taxon>Euteleostomi</taxon>
        <taxon>Actinopterygii</taxon>
        <taxon>Neopterygii</taxon>
        <taxon>Teleostei</taxon>
        <taxon>Ostariophysi</taxon>
        <taxon>Cypriniformes</taxon>
        <taxon>Cyprinidae</taxon>
        <taxon>Labeoninae</taxon>
        <taxon>Labeonini</taxon>
        <taxon>Cirrhinus</taxon>
    </lineage>
</organism>
<feature type="domain" description="BRINP C-terminal" evidence="1">
    <location>
        <begin position="2"/>
        <end position="67"/>
    </location>
</feature>
<name>A0ABD0RP67_CIRMR</name>
<dbReference type="PANTHER" id="PTHR15564">
    <property type="entry name" value="MACPF DOMAIN-CONTAINING PROTEIN"/>
    <property type="match status" value="1"/>
</dbReference>